<gene>
    <name evidence="2" type="ORF">ElyMa_002556900</name>
</gene>
<keyword evidence="1" id="KW-0472">Membrane</keyword>
<evidence type="ECO:0000256" key="1">
    <source>
        <dbReference type="SAM" id="Phobius"/>
    </source>
</evidence>
<sequence length="116" mass="12089">MFPRTKRYISSCTKTPHSGVKVTIPKCLAKTLEIKPNHELRLYRVANEVKALFEQKFLSVVAVVVVAATIAAAAVVAVIVVVAAAVVVIVAATAAAVVAVAAAAAVVGDLKNGRRR</sequence>
<feature type="transmembrane region" description="Helical" evidence="1">
    <location>
        <begin position="57"/>
        <end position="80"/>
    </location>
</feature>
<dbReference type="Proteomes" id="UP000762676">
    <property type="component" value="Unassembled WGS sequence"/>
</dbReference>
<feature type="transmembrane region" description="Helical" evidence="1">
    <location>
        <begin position="86"/>
        <end position="107"/>
    </location>
</feature>
<accession>A0AAV4GXJ9</accession>
<reference evidence="2 3" key="1">
    <citation type="journal article" date="2021" name="Elife">
        <title>Chloroplast acquisition without the gene transfer in kleptoplastic sea slugs, Plakobranchus ocellatus.</title>
        <authorList>
            <person name="Maeda T."/>
            <person name="Takahashi S."/>
            <person name="Yoshida T."/>
            <person name="Shimamura S."/>
            <person name="Takaki Y."/>
            <person name="Nagai Y."/>
            <person name="Toyoda A."/>
            <person name="Suzuki Y."/>
            <person name="Arimoto A."/>
            <person name="Ishii H."/>
            <person name="Satoh N."/>
            <person name="Nishiyama T."/>
            <person name="Hasebe M."/>
            <person name="Maruyama T."/>
            <person name="Minagawa J."/>
            <person name="Obokata J."/>
            <person name="Shigenobu S."/>
        </authorList>
    </citation>
    <scope>NUCLEOTIDE SEQUENCE [LARGE SCALE GENOMIC DNA]</scope>
</reference>
<organism evidence="2 3">
    <name type="scientific">Elysia marginata</name>
    <dbReference type="NCBI Taxonomy" id="1093978"/>
    <lineage>
        <taxon>Eukaryota</taxon>
        <taxon>Metazoa</taxon>
        <taxon>Spiralia</taxon>
        <taxon>Lophotrochozoa</taxon>
        <taxon>Mollusca</taxon>
        <taxon>Gastropoda</taxon>
        <taxon>Heterobranchia</taxon>
        <taxon>Euthyneura</taxon>
        <taxon>Panpulmonata</taxon>
        <taxon>Sacoglossa</taxon>
        <taxon>Placobranchoidea</taxon>
        <taxon>Plakobranchidae</taxon>
        <taxon>Elysia</taxon>
    </lineage>
</organism>
<evidence type="ECO:0000313" key="2">
    <source>
        <dbReference type="EMBL" id="GFR90011.1"/>
    </source>
</evidence>
<comment type="caution">
    <text evidence="2">The sequence shown here is derived from an EMBL/GenBank/DDBJ whole genome shotgun (WGS) entry which is preliminary data.</text>
</comment>
<dbReference type="AlphaFoldDB" id="A0AAV4GXJ9"/>
<keyword evidence="1" id="KW-1133">Transmembrane helix</keyword>
<evidence type="ECO:0000313" key="3">
    <source>
        <dbReference type="Proteomes" id="UP000762676"/>
    </source>
</evidence>
<keyword evidence="3" id="KW-1185">Reference proteome</keyword>
<dbReference type="EMBL" id="BMAT01005258">
    <property type="protein sequence ID" value="GFR90011.1"/>
    <property type="molecule type" value="Genomic_DNA"/>
</dbReference>
<keyword evidence="1" id="KW-0812">Transmembrane</keyword>
<name>A0AAV4GXJ9_9GAST</name>
<proteinExistence type="predicted"/>
<protein>
    <recommendedName>
        <fullName evidence="4">SpoVT-AbrB domain-containing protein</fullName>
    </recommendedName>
</protein>
<evidence type="ECO:0008006" key="4">
    <source>
        <dbReference type="Google" id="ProtNLM"/>
    </source>
</evidence>